<proteinExistence type="inferred from homology"/>
<evidence type="ECO:0000256" key="7">
    <source>
        <dbReference type="ARBA" id="ARBA00023128"/>
    </source>
</evidence>
<keyword evidence="7 9" id="KW-0496">Mitochondrion</keyword>
<name>A0A7K8I431_9CORV</name>
<dbReference type="PANTHER" id="PTHR10707">
    <property type="entry name" value="CYTOCHROME C OXIDASE SUBUNIT IV"/>
    <property type="match status" value="1"/>
</dbReference>
<dbReference type="InterPro" id="IPR036639">
    <property type="entry name" value="Cyt_c_oxidase_su4_sf"/>
</dbReference>
<dbReference type="InterPro" id="IPR013288">
    <property type="entry name" value="Cyt_c_oxidase_su4"/>
</dbReference>
<dbReference type="GO" id="GO:0005743">
    <property type="term" value="C:mitochondrial inner membrane"/>
    <property type="evidence" value="ECO:0007669"/>
    <property type="project" value="UniProtKB-SubCell"/>
</dbReference>
<evidence type="ECO:0000256" key="8">
    <source>
        <dbReference type="ARBA" id="ARBA00023136"/>
    </source>
</evidence>
<comment type="caution">
    <text evidence="10">The sequence shown here is derived from an EMBL/GenBank/DDBJ whole genome shotgun (WGS) entry which is preliminary data.</text>
</comment>
<comment type="similarity">
    <text evidence="3 9">Belongs to the cytochrome c oxidase IV family.</text>
</comment>
<evidence type="ECO:0000313" key="10">
    <source>
        <dbReference type="EMBL" id="NXC62986.1"/>
    </source>
</evidence>
<feature type="non-terminal residue" evidence="10">
    <location>
        <position position="173"/>
    </location>
</feature>
<feature type="transmembrane region" description="Helical" evidence="9">
    <location>
        <begin position="106"/>
        <end position="124"/>
    </location>
</feature>
<evidence type="ECO:0000313" key="11">
    <source>
        <dbReference type="Proteomes" id="UP000557196"/>
    </source>
</evidence>
<dbReference type="UniPathway" id="UPA00705"/>
<dbReference type="CDD" id="cd00922">
    <property type="entry name" value="Cyt_c_Oxidase_IV"/>
    <property type="match status" value="1"/>
</dbReference>
<sequence length="173" mass="19729">LFGAVVFCVVTSQGRLCRTLTCVPLCPPAGVVKAEDYTLPAYVNRRDVPLPEVAFVRDLSAQQKALKEKEKASWSALSVDEKVELYRIKFSETYAEMNKGTNEWKTILGGVFLFLGFTGVILIWQKHFMYGAVPHTFSEEWLSAQTKRMLDMRVNPVEGISAQWDFDKNEWKK</sequence>
<dbReference type="GO" id="GO:0045277">
    <property type="term" value="C:respiratory chain complex IV"/>
    <property type="evidence" value="ECO:0007669"/>
    <property type="project" value="InterPro"/>
</dbReference>
<evidence type="ECO:0000256" key="6">
    <source>
        <dbReference type="ARBA" id="ARBA00022989"/>
    </source>
</evidence>
<keyword evidence="4 9" id="KW-0812">Transmembrane</keyword>
<evidence type="ECO:0000256" key="4">
    <source>
        <dbReference type="ARBA" id="ARBA00022692"/>
    </source>
</evidence>
<dbReference type="FunFam" id="1.10.442.10:FF:000001">
    <property type="entry name" value="Cytochrome c oxidase subunit 4 isoform 1"/>
    <property type="match status" value="1"/>
</dbReference>
<dbReference type="Gene3D" id="1.10.442.10">
    <property type="entry name" value="Cytochrome c oxidase subunit IV"/>
    <property type="match status" value="1"/>
</dbReference>
<dbReference type="Proteomes" id="UP000557196">
    <property type="component" value="Unassembled WGS sequence"/>
</dbReference>
<gene>
    <name evidence="10" type="primary">Cox4i1_0</name>
    <name evidence="10" type="ORF">ALERUF_R11038</name>
</gene>
<evidence type="ECO:0000256" key="3">
    <source>
        <dbReference type="ARBA" id="ARBA00008135"/>
    </source>
</evidence>
<evidence type="ECO:0000256" key="9">
    <source>
        <dbReference type="RuleBase" id="RU367145"/>
    </source>
</evidence>
<accession>A0A7K8I431</accession>
<evidence type="ECO:0000256" key="1">
    <source>
        <dbReference type="ARBA" id="ARBA00004434"/>
    </source>
</evidence>
<dbReference type="GO" id="GO:0006123">
    <property type="term" value="P:mitochondrial electron transport, cytochrome c to oxygen"/>
    <property type="evidence" value="ECO:0007669"/>
    <property type="project" value="InterPro"/>
</dbReference>
<comment type="function">
    <text evidence="9">Component of the cytochrome c oxidase, the last enzyme in the mitochondrial electron transport chain which drives oxidative phosphorylation.</text>
</comment>
<protein>
    <recommendedName>
        <fullName evidence="9">Cytochrome c oxidase subunit 4</fullName>
    </recommendedName>
</protein>
<keyword evidence="5 9" id="KW-0999">Mitochondrion inner membrane</keyword>
<feature type="non-terminal residue" evidence="10">
    <location>
        <position position="1"/>
    </location>
</feature>
<evidence type="ECO:0000256" key="5">
    <source>
        <dbReference type="ARBA" id="ARBA00022792"/>
    </source>
</evidence>
<dbReference type="PRINTS" id="PR01873">
    <property type="entry name" value="CYTCOXIDASE4"/>
</dbReference>
<dbReference type="InterPro" id="IPR004203">
    <property type="entry name" value="Cyt_c_oxidase_su4_fam"/>
</dbReference>
<evidence type="ECO:0000256" key="2">
    <source>
        <dbReference type="ARBA" id="ARBA00004673"/>
    </source>
</evidence>
<comment type="pathway">
    <text evidence="2 9">Energy metabolism; oxidative phosphorylation.</text>
</comment>
<organism evidence="10 11">
    <name type="scientific">Aleadryas rufinucha</name>
    <name type="common">rufous-naped whistler</name>
    <dbReference type="NCBI Taxonomy" id="461220"/>
    <lineage>
        <taxon>Eukaryota</taxon>
        <taxon>Metazoa</taxon>
        <taxon>Chordata</taxon>
        <taxon>Craniata</taxon>
        <taxon>Vertebrata</taxon>
        <taxon>Euteleostomi</taxon>
        <taxon>Archelosauria</taxon>
        <taxon>Archosauria</taxon>
        <taxon>Dinosauria</taxon>
        <taxon>Saurischia</taxon>
        <taxon>Theropoda</taxon>
        <taxon>Coelurosauria</taxon>
        <taxon>Aves</taxon>
        <taxon>Neognathae</taxon>
        <taxon>Neoaves</taxon>
        <taxon>Telluraves</taxon>
        <taxon>Australaves</taxon>
        <taxon>Passeriformes</taxon>
        <taxon>Corvoidea</taxon>
        <taxon>Pachycephalidae</taxon>
        <taxon>Aleadryas</taxon>
    </lineage>
</organism>
<dbReference type="PANTHER" id="PTHR10707:SF12">
    <property type="entry name" value="CYTOCHROME C OXIDASE SUBUNIT 4 ISOFORM 1, MITOCHONDRIAL"/>
    <property type="match status" value="1"/>
</dbReference>
<keyword evidence="8 9" id="KW-0472">Membrane</keyword>
<keyword evidence="11" id="KW-1185">Reference proteome</keyword>
<keyword evidence="6 9" id="KW-1133">Transmembrane helix</keyword>
<reference evidence="10 11" key="1">
    <citation type="submission" date="2019-09" db="EMBL/GenBank/DDBJ databases">
        <title>Bird 10,000 Genomes (B10K) Project - Family phase.</title>
        <authorList>
            <person name="Zhang G."/>
        </authorList>
    </citation>
    <scope>NUCLEOTIDE SEQUENCE [LARGE SCALE GENOMIC DNA]</scope>
    <source>
        <strain evidence="10">B10K-DU-029-36</strain>
        <tissue evidence="10">Muscle</tissue>
    </source>
</reference>
<comment type="subcellular location">
    <subcellularLocation>
        <location evidence="1 9">Mitochondrion inner membrane</location>
        <topology evidence="1 9">Single-pass membrane protein</topology>
    </subcellularLocation>
</comment>
<dbReference type="AlphaFoldDB" id="A0A7K8I431"/>
<dbReference type="Pfam" id="PF02936">
    <property type="entry name" value="COX4"/>
    <property type="match status" value="1"/>
</dbReference>
<dbReference type="SUPFAM" id="SSF81406">
    <property type="entry name" value="Mitochondrial cytochrome c oxidase subunit IV"/>
    <property type="match status" value="1"/>
</dbReference>
<dbReference type="EMBL" id="VZTH01016987">
    <property type="protein sequence ID" value="NXC62986.1"/>
    <property type="molecule type" value="Genomic_DNA"/>
</dbReference>
<comment type="subunit">
    <text evidence="9">Component of the cytochrome c oxidase (complex IV, CIV), a multisubunit enzyme composed of 14 subunits.</text>
</comment>